<name>U5CWK8_AMBTC</name>
<evidence type="ECO:0000256" key="3">
    <source>
        <dbReference type="ARBA" id="ARBA00022989"/>
    </source>
</evidence>
<dbReference type="GO" id="GO:0016020">
    <property type="term" value="C:membrane"/>
    <property type="evidence" value="ECO:0007669"/>
    <property type="project" value="UniProtKB-SubCell"/>
</dbReference>
<evidence type="ECO:0000313" key="6">
    <source>
        <dbReference type="EMBL" id="ERN14345.1"/>
    </source>
</evidence>
<dbReference type="GO" id="GO:0080115">
    <property type="term" value="F:myosin XI tail binding"/>
    <property type="evidence" value="ECO:0007669"/>
    <property type="project" value="UniProtKB-ARBA"/>
</dbReference>
<evidence type="ECO:0000256" key="1">
    <source>
        <dbReference type="ARBA" id="ARBA00004370"/>
    </source>
</evidence>
<sequence>MGRYNSRISCNLHEPDGQKCKFSLSSTTNNGVKWGELDEDGKNKDIGSIERELETELESYESCEEGEDEFFETNLERVMRLGREFRKAACLELEKERKASASAANEAMGMILRLQTEKSMVEMQARQYQRVAEQKQIYDQEVIRSLREIIAKQDAERDFLEGQLKMYSVKLFNRSFNGFSCKYMEERGAETELSPLDDQLKMYSENLFNRSFNEELMEEKGEETLRISTLDPHNSFVLDDGREAELGSGLIPENGLNDTAKSMLV</sequence>
<dbReference type="PANTHER" id="PTHR31422">
    <property type="entry name" value="BNAANNG28530D PROTEIN"/>
    <property type="match status" value="1"/>
</dbReference>
<keyword evidence="3" id="KW-1133">Transmembrane helix</keyword>
<evidence type="ECO:0000259" key="5">
    <source>
        <dbReference type="PROSITE" id="PS51775"/>
    </source>
</evidence>
<keyword evidence="7" id="KW-1185">Reference proteome</keyword>
<evidence type="ECO:0000256" key="2">
    <source>
        <dbReference type="ARBA" id="ARBA00022692"/>
    </source>
</evidence>
<dbReference type="AlphaFoldDB" id="U5CWK8"/>
<dbReference type="Gramene" id="ERN14345">
    <property type="protein sequence ID" value="ERN14345"/>
    <property type="gene ID" value="AMTR_s00033p00210300"/>
</dbReference>
<dbReference type="eggNOG" id="ENOG502S6F3">
    <property type="taxonomic scope" value="Eukaryota"/>
</dbReference>
<gene>
    <name evidence="6" type="ORF">AMTR_s00033p00210300</name>
</gene>
<proteinExistence type="predicted"/>
<evidence type="ECO:0000256" key="4">
    <source>
        <dbReference type="ARBA" id="ARBA00023136"/>
    </source>
</evidence>
<evidence type="ECO:0000313" key="7">
    <source>
        <dbReference type="Proteomes" id="UP000017836"/>
    </source>
</evidence>
<dbReference type="PROSITE" id="PS51775">
    <property type="entry name" value="GTD_BINDING"/>
    <property type="match status" value="1"/>
</dbReference>
<feature type="domain" description="GTD-binding" evidence="5">
    <location>
        <begin position="70"/>
        <end position="168"/>
    </location>
</feature>
<reference evidence="7" key="1">
    <citation type="journal article" date="2013" name="Science">
        <title>The Amborella genome and the evolution of flowering plants.</title>
        <authorList>
            <consortium name="Amborella Genome Project"/>
        </authorList>
    </citation>
    <scope>NUCLEOTIDE SEQUENCE [LARGE SCALE GENOMIC DNA]</scope>
</reference>
<dbReference type="Proteomes" id="UP000017836">
    <property type="component" value="Unassembled WGS sequence"/>
</dbReference>
<dbReference type="HOGENOM" id="CLU_1051056_0_0_1"/>
<dbReference type="InterPro" id="IPR007656">
    <property type="entry name" value="GTD-bd"/>
</dbReference>
<dbReference type="Pfam" id="PF04576">
    <property type="entry name" value="Zein-binding"/>
    <property type="match status" value="1"/>
</dbReference>
<protein>
    <recommendedName>
        <fullName evidence="5">GTD-binding domain-containing protein</fullName>
    </recommendedName>
</protein>
<keyword evidence="4" id="KW-0472">Membrane</keyword>
<dbReference type="PANTHER" id="PTHR31422:SF2">
    <property type="entry name" value="PROTEIN FLOURY 1-LIKE"/>
    <property type="match status" value="1"/>
</dbReference>
<organism evidence="6 7">
    <name type="scientific">Amborella trichopoda</name>
    <dbReference type="NCBI Taxonomy" id="13333"/>
    <lineage>
        <taxon>Eukaryota</taxon>
        <taxon>Viridiplantae</taxon>
        <taxon>Streptophyta</taxon>
        <taxon>Embryophyta</taxon>
        <taxon>Tracheophyta</taxon>
        <taxon>Spermatophyta</taxon>
        <taxon>Magnoliopsida</taxon>
        <taxon>Amborellales</taxon>
        <taxon>Amborellaceae</taxon>
        <taxon>Amborella</taxon>
    </lineage>
</organism>
<keyword evidence="2" id="KW-0812">Transmembrane</keyword>
<dbReference type="EMBL" id="KI392557">
    <property type="protein sequence ID" value="ERN14345.1"/>
    <property type="molecule type" value="Genomic_DNA"/>
</dbReference>
<comment type="subcellular location">
    <subcellularLocation>
        <location evidence="1">Membrane</location>
    </subcellularLocation>
</comment>
<accession>U5CWK8</accession>